<dbReference type="CDD" id="cd06267">
    <property type="entry name" value="PBP1_LacI_sugar_binding-like"/>
    <property type="match status" value="1"/>
</dbReference>
<evidence type="ECO:0000256" key="3">
    <source>
        <dbReference type="ARBA" id="ARBA00023163"/>
    </source>
</evidence>
<dbReference type="Gene3D" id="1.10.260.40">
    <property type="entry name" value="lambda repressor-like DNA-binding domains"/>
    <property type="match status" value="1"/>
</dbReference>
<dbReference type="AlphaFoldDB" id="A0A853EZT3"/>
<evidence type="ECO:0000259" key="5">
    <source>
        <dbReference type="PROSITE" id="PS50932"/>
    </source>
</evidence>
<protein>
    <submittedName>
        <fullName evidence="6">LacI family DNA-binding transcriptional regulator</fullName>
    </submittedName>
</protein>
<dbReference type="SMART" id="SM00354">
    <property type="entry name" value="HTH_LACI"/>
    <property type="match status" value="1"/>
</dbReference>
<dbReference type="PROSITE" id="PS50932">
    <property type="entry name" value="HTH_LACI_2"/>
    <property type="match status" value="1"/>
</dbReference>
<dbReference type="InterPro" id="IPR046335">
    <property type="entry name" value="LacI/GalR-like_sensor"/>
</dbReference>
<dbReference type="PANTHER" id="PTHR30146:SF138">
    <property type="entry name" value="TRANSCRIPTIONAL REGULATORY PROTEIN"/>
    <property type="match status" value="1"/>
</dbReference>
<feature type="domain" description="HTH lacI-type" evidence="5">
    <location>
        <begin position="15"/>
        <end position="71"/>
    </location>
</feature>
<evidence type="ECO:0000256" key="2">
    <source>
        <dbReference type="ARBA" id="ARBA00023125"/>
    </source>
</evidence>
<evidence type="ECO:0000256" key="4">
    <source>
        <dbReference type="SAM" id="MobiDB-lite"/>
    </source>
</evidence>
<dbReference type="EMBL" id="JACBYE010000069">
    <property type="protein sequence ID" value="NYS95364.1"/>
    <property type="molecule type" value="Genomic_DNA"/>
</dbReference>
<evidence type="ECO:0000313" key="7">
    <source>
        <dbReference type="Proteomes" id="UP000561011"/>
    </source>
</evidence>
<keyword evidence="2 6" id="KW-0238">DNA-binding</keyword>
<reference evidence="6 7" key="1">
    <citation type="submission" date="2020-07" db="EMBL/GenBank/DDBJ databases">
        <title>MOT database genomes.</title>
        <authorList>
            <person name="Joseph S."/>
            <person name="Aduse-Opoku J."/>
            <person name="Hashim A."/>
            <person name="Wade W."/>
            <person name="Curtis M."/>
        </authorList>
    </citation>
    <scope>NUCLEOTIDE SEQUENCE [LARGE SCALE GENOMIC DNA]</scope>
    <source>
        <strain evidence="6 7">DSM 100099</strain>
    </source>
</reference>
<dbReference type="Pfam" id="PF13377">
    <property type="entry name" value="Peripla_BP_3"/>
    <property type="match status" value="1"/>
</dbReference>
<dbReference type="InterPro" id="IPR028082">
    <property type="entry name" value="Peripla_BP_I"/>
</dbReference>
<dbReference type="Pfam" id="PF00356">
    <property type="entry name" value="LacI"/>
    <property type="match status" value="1"/>
</dbReference>
<proteinExistence type="predicted"/>
<dbReference type="SUPFAM" id="SSF47413">
    <property type="entry name" value="lambda repressor-like DNA-binding domains"/>
    <property type="match status" value="1"/>
</dbReference>
<gene>
    <name evidence="6" type="ORF">HZZ10_17805</name>
</gene>
<evidence type="ECO:0000256" key="1">
    <source>
        <dbReference type="ARBA" id="ARBA00023015"/>
    </source>
</evidence>
<dbReference type="SUPFAM" id="SSF53822">
    <property type="entry name" value="Periplasmic binding protein-like I"/>
    <property type="match status" value="1"/>
</dbReference>
<keyword evidence="1" id="KW-0805">Transcription regulation</keyword>
<feature type="region of interest" description="Disordered" evidence="4">
    <location>
        <begin position="1"/>
        <end position="20"/>
    </location>
</feature>
<name>A0A853EZT3_9MICO</name>
<comment type="caution">
    <text evidence="6">The sequence shown here is derived from an EMBL/GenBank/DDBJ whole genome shotgun (WGS) entry which is preliminary data.</text>
</comment>
<feature type="compositionally biased region" description="Polar residues" evidence="4">
    <location>
        <begin position="1"/>
        <end position="18"/>
    </location>
</feature>
<dbReference type="GO" id="GO:0000976">
    <property type="term" value="F:transcription cis-regulatory region binding"/>
    <property type="evidence" value="ECO:0007669"/>
    <property type="project" value="TreeGrafter"/>
</dbReference>
<dbReference type="InterPro" id="IPR010982">
    <property type="entry name" value="Lambda_DNA-bd_dom_sf"/>
</dbReference>
<sequence>MPRTRSTTSPARGSTTATEVARAAGVSQSAVSLVMSGKAAGRIAPATAAHIQEVARSLGYRPNVAARTLRTGTSGLLGLVVLDASHPFYGHMLSAADDAAAGHGLALTMIQTRGHEDTWEQRLADQLSSGHLAGAIVCGERLSEGSPLRDRHDRLVFVEVPEPGMRSVVLATAAAAADAVALLASHGHSEIAYLAADYPSAVFASRVADCTDAARRHGVTLRTDPRWRATFDVESATAAAGRLLDDGARAVVCDDDLLALALHRVAAERQVTVPDDLEIVGVGDLDTARLVSPELTTVRLPATSIAASAVTLLLDALAGRETPETTTVEAPLVERGTTRSV</sequence>
<accession>A0A853EZT3</accession>
<keyword evidence="3" id="KW-0804">Transcription</keyword>
<dbReference type="Gene3D" id="3.40.50.2300">
    <property type="match status" value="2"/>
</dbReference>
<dbReference type="InterPro" id="IPR000843">
    <property type="entry name" value="HTH_LacI"/>
</dbReference>
<evidence type="ECO:0000313" key="6">
    <source>
        <dbReference type="EMBL" id="NYS95364.1"/>
    </source>
</evidence>
<keyword evidence="7" id="KW-1185">Reference proteome</keyword>
<dbReference type="GO" id="GO:0003700">
    <property type="term" value="F:DNA-binding transcription factor activity"/>
    <property type="evidence" value="ECO:0007669"/>
    <property type="project" value="TreeGrafter"/>
</dbReference>
<dbReference type="PANTHER" id="PTHR30146">
    <property type="entry name" value="LACI-RELATED TRANSCRIPTIONAL REPRESSOR"/>
    <property type="match status" value="1"/>
</dbReference>
<organism evidence="6 7">
    <name type="scientific">Sanguibacter inulinus</name>
    <dbReference type="NCBI Taxonomy" id="60922"/>
    <lineage>
        <taxon>Bacteria</taxon>
        <taxon>Bacillati</taxon>
        <taxon>Actinomycetota</taxon>
        <taxon>Actinomycetes</taxon>
        <taxon>Micrococcales</taxon>
        <taxon>Sanguibacteraceae</taxon>
        <taxon>Sanguibacter</taxon>
    </lineage>
</organism>
<dbReference type="Proteomes" id="UP000561011">
    <property type="component" value="Unassembled WGS sequence"/>
</dbReference>
<dbReference type="CDD" id="cd01392">
    <property type="entry name" value="HTH_LacI"/>
    <property type="match status" value="1"/>
</dbReference>
<dbReference type="RefSeq" id="WP_179914541.1">
    <property type="nucleotide sequence ID" value="NZ_JACBYE010000069.1"/>
</dbReference>